<dbReference type="CDD" id="cd00009">
    <property type="entry name" value="AAA"/>
    <property type="match status" value="1"/>
</dbReference>
<dbReference type="PROSITE" id="PS00676">
    <property type="entry name" value="SIGMA54_INTERACT_2"/>
    <property type="match status" value="1"/>
</dbReference>
<dbReference type="PROSITE" id="PS00675">
    <property type="entry name" value="SIGMA54_INTERACT_1"/>
    <property type="match status" value="1"/>
</dbReference>
<dbReference type="GO" id="GO:0003677">
    <property type="term" value="F:DNA binding"/>
    <property type="evidence" value="ECO:0007669"/>
    <property type="project" value="UniProtKB-KW"/>
</dbReference>
<dbReference type="InterPro" id="IPR010523">
    <property type="entry name" value="XylR_N"/>
</dbReference>
<dbReference type="SUPFAM" id="SSF52540">
    <property type="entry name" value="P-loop containing nucleoside triphosphate hydrolases"/>
    <property type="match status" value="1"/>
</dbReference>
<dbReference type="RefSeq" id="WP_243738622.1">
    <property type="nucleotide sequence ID" value="NZ_SNXW01000005.1"/>
</dbReference>
<dbReference type="Pfam" id="PF00158">
    <property type="entry name" value="Sigma54_activat"/>
    <property type="match status" value="1"/>
</dbReference>
<dbReference type="PROSITE" id="PS50045">
    <property type="entry name" value="SIGMA54_INTERACT_4"/>
    <property type="match status" value="1"/>
</dbReference>
<comment type="caution">
    <text evidence="5">The sequence shown here is derived from an EMBL/GenBank/DDBJ whole genome shotgun (WGS) entry which is preliminary data.</text>
</comment>
<dbReference type="Gene3D" id="3.30.1380.20">
    <property type="entry name" value="Trafficking protein particle complex subunit 3"/>
    <property type="match status" value="1"/>
</dbReference>
<keyword evidence="6" id="KW-1185">Reference proteome</keyword>
<evidence type="ECO:0000313" key="6">
    <source>
        <dbReference type="Proteomes" id="UP000294593"/>
    </source>
</evidence>
<dbReference type="SMART" id="SM00989">
    <property type="entry name" value="V4R"/>
    <property type="match status" value="1"/>
</dbReference>
<dbReference type="InterPro" id="IPR003593">
    <property type="entry name" value="AAA+_ATPase"/>
</dbReference>
<dbReference type="GO" id="GO:0005524">
    <property type="term" value="F:ATP binding"/>
    <property type="evidence" value="ECO:0007669"/>
    <property type="project" value="UniProtKB-KW"/>
</dbReference>
<dbReference type="SUPFAM" id="SSF111126">
    <property type="entry name" value="Ligand-binding domain in the NO signalling and Golgi transport"/>
    <property type="match status" value="1"/>
</dbReference>
<dbReference type="Pfam" id="PF02830">
    <property type="entry name" value="V4R"/>
    <property type="match status" value="1"/>
</dbReference>
<dbReference type="InterPro" id="IPR004096">
    <property type="entry name" value="V4R"/>
</dbReference>
<keyword evidence="2" id="KW-0067">ATP-binding</keyword>
<gene>
    <name evidence="5" type="ORF">EV672_105138</name>
</gene>
<evidence type="ECO:0000256" key="1">
    <source>
        <dbReference type="ARBA" id="ARBA00022741"/>
    </source>
</evidence>
<accession>A0A4R6RA43</accession>
<name>A0A4R6RA43_9BURK</name>
<dbReference type="FunFam" id="3.40.50.300:FF:000006">
    <property type="entry name" value="DNA-binding transcriptional regulator NtrC"/>
    <property type="match status" value="1"/>
</dbReference>
<dbReference type="Pfam" id="PF06505">
    <property type="entry name" value="XylR_N"/>
    <property type="match status" value="1"/>
</dbReference>
<organism evidence="5 6">
    <name type="scientific">Aquabacterium commune</name>
    <dbReference type="NCBI Taxonomy" id="70586"/>
    <lineage>
        <taxon>Bacteria</taxon>
        <taxon>Pseudomonadati</taxon>
        <taxon>Pseudomonadota</taxon>
        <taxon>Betaproteobacteria</taxon>
        <taxon>Burkholderiales</taxon>
        <taxon>Aquabacterium</taxon>
    </lineage>
</organism>
<dbReference type="PANTHER" id="PTHR32071">
    <property type="entry name" value="TRANSCRIPTIONAL REGULATORY PROTEIN"/>
    <property type="match status" value="1"/>
</dbReference>
<dbReference type="InterPro" id="IPR027417">
    <property type="entry name" value="P-loop_NTPase"/>
</dbReference>
<evidence type="ECO:0000313" key="5">
    <source>
        <dbReference type="EMBL" id="TDP82951.1"/>
    </source>
</evidence>
<dbReference type="InterPro" id="IPR024096">
    <property type="entry name" value="NO_sig/Golgi_transp_ligand-bd"/>
</dbReference>
<dbReference type="Gene3D" id="3.40.50.300">
    <property type="entry name" value="P-loop containing nucleotide triphosphate hydrolases"/>
    <property type="match status" value="1"/>
</dbReference>
<dbReference type="InterPro" id="IPR025943">
    <property type="entry name" value="Sigma_54_int_dom_ATP-bd_2"/>
</dbReference>
<evidence type="ECO:0000256" key="2">
    <source>
        <dbReference type="ARBA" id="ARBA00022840"/>
    </source>
</evidence>
<evidence type="ECO:0000256" key="3">
    <source>
        <dbReference type="ARBA" id="ARBA00023125"/>
    </source>
</evidence>
<keyword evidence="1" id="KW-0547">Nucleotide-binding</keyword>
<dbReference type="InterPro" id="IPR002078">
    <property type="entry name" value="Sigma_54_int"/>
</dbReference>
<sequence length="394" mass="42744">MPTPLKAAVPRSALPTREDLISRVHFDPREGRIWLDDQRMLLLHTSALGVLRQELIETLGVDAARGLITRMGYNSGAHDAELARKMRAPDAPQDALFIGPQLHMLEGVARVEPAHLEIDEERGHFFGEFHWYGCAEAEVHVQRYGIGADTACWQQVGYASGFVSRFMGRPVMFREVQCCAQGASHCVIIGKSVDEWSDADEDKRSLRADALTQGLSAVPRGDLGSGDSSTARSLLGDADVVGVSSGFNAVCHMVRRAASTQATVLFLGESGVGKEVLAQSLHRIGKRASGPFVAINCAAIPEDLIESELFGVEKGGFTGAQSARAGRFERADGGTLFLDEIGILSWTAQGKLLRALQEREIERVGGIQTRKVDVRVVAATNLDLRAEVEAGRFR</sequence>
<dbReference type="PANTHER" id="PTHR32071:SF117">
    <property type="entry name" value="PTS-DEPENDENT DIHYDROXYACETONE KINASE OPERON REGULATORY PROTEIN-RELATED"/>
    <property type="match status" value="1"/>
</dbReference>
<dbReference type="Proteomes" id="UP000294593">
    <property type="component" value="Unassembled WGS sequence"/>
</dbReference>
<feature type="domain" description="Sigma-54 factor interaction" evidence="4">
    <location>
        <begin position="240"/>
        <end position="394"/>
    </location>
</feature>
<dbReference type="EMBL" id="SNXW01000005">
    <property type="protein sequence ID" value="TDP82951.1"/>
    <property type="molecule type" value="Genomic_DNA"/>
</dbReference>
<reference evidence="5 6" key="1">
    <citation type="submission" date="2019-03" db="EMBL/GenBank/DDBJ databases">
        <title>Genomic Encyclopedia of Type Strains, Phase IV (KMG-IV): sequencing the most valuable type-strain genomes for metagenomic binning, comparative biology and taxonomic classification.</title>
        <authorList>
            <person name="Goeker M."/>
        </authorList>
    </citation>
    <scope>NUCLEOTIDE SEQUENCE [LARGE SCALE GENOMIC DNA]</scope>
    <source>
        <strain evidence="5 6">DSM 11901</strain>
    </source>
</reference>
<dbReference type="SMART" id="SM00382">
    <property type="entry name" value="AAA"/>
    <property type="match status" value="1"/>
</dbReference>
<protein>
    <submittedName>
        <fullName evidence="5">V4R domain-containing protein</fullName>
    </submittedName>
</protein>
<dbReference type="AlphaFoldDB" id="A0A4R6RA43"/>
<evidence type="ECO:0000259" key="4">
    <source>
        <dbReference type="PROSITE" id="PS50045"/>
    </source>
</evidence>
<dbReference type="InterPro" id="IPR025662">
    <property type="entry name" value="Sigma_54_int_dom_ATP-bd_1"/>
</dbReference>
<keyword evidence="3" id="KW-0238">DNA-binding</keyword>
<dbReference type="GO" id="GO:0006355">
    <property type="term" value="P:regulation of DNA-templated transcription"/>
    <property type="evidence" value="ECO:0007669"/>
    <property type="project" value="InterPro"/>
</dbReference>
<proteinExistence type="predicted"/>